<feature type="compositionally biased region" description="Basic and acidic residues" evidence="3">
    <location>
        <begin position="507"/>
        <end position="527"/>
    </location>
</feature>
<feature type="compositionally biased region" description="Polar residues" evidence="3">
    <location>
        <begin position="401"/>
        <end position="412"/>
    </location>
</feature>
<protein>
    <recommendedName>
        <fullName evidence="4">Homeobox domain-containing protein</fullName>
    </recommendedName>
</protein>
<dbReference type="GO" id="GO:0005634">
    <property type="term" value="C:nucleus"/>
    <property type="evidence" value="ECO:0007669"/>
    <property type="project" value="UniProtKB-SubCell"/>
</dbReference>
<dbReference type="InterPro" id="IPR009057">
    <property type="entry name" value="Homeodomain-like_sf"/>
</dbReference>
<sequence>MSKSRSPSPPHNRLSLNIVQSPTPSTTSPSRPETLERHIPVYREPLTVRLSPTPQGTQPAESSSQQSPTHRKRPAEVTSDDPMAKRIRRDFPMERGRVSGYSDPLSDSQDEMADSEMDSQKTQRQEQLPLTSAPQKKKRTRTLTTPHQSAVLHALLAQSRFPTTAMREEVGRSIGLSARKVQIWFQNQRQKARRPRSQSDAPAVRPHPQYGAFSTATEAASHGSQREYGEYGTNAMSYRRQHSPEARPGSMEMPARLLGPGMPGAPAYPPQTYRQLRSPSVSAPPTESRFPMPHSYQRALSPPPYTSPRMYPMPGARPATSQPRSWRERDPSRTLPPLVSTRPATLTFGGRRNYTPGEPPYPLPRTSFTSPRSISPEPRFAHLPPDPILRSSVNLPPPFTLQPSPQWDESSYTPFPRPSTSPWTRPTSHSSRGRSTSPVMLRREHIGTETSDSHYLAEYTSGPANSSPRSMPSTSTPLSRTGRYDPVRATFVPYTTPSPGVSPVHTARGDGADERTDNDVFPVHEDR</sequence>
<evidence type="ECO:0000259" key="4">
    <source>
        <dbReference type="PROSITE" id="PS50071"/>
    </source>
</evidence>
<keyword evidence="1 2" id="KW-0539">Nucleus</keyword>
<dbReference type="PANTHER" id="PTHR46255:SF3">
    <property type="entry name" value="HOMEOBOX DOMAIN-CONTAINING PROTEIN"/>
    <property type="match status" value="1"/>
</dbReference>
<feature type="compositionally biased region" description="Polar residues" evidence="3">
    <location>
        <begin position="50"/>
        <end position="68"/>
    </location>
</feature>
<evidence type="ECO:0000313" key="5">
    <source>
        <dbReference type="EMBL" id="KAF4622120.1"/>
    </source>
</evidence>
<evidence type="ECO:0000256" key="3">
    <source>
        <dbReference type="SAM" id="MobiDB-lite"/>
    </source>
</evidence>
<organism evidence="5 6">
    <name type="scientific">Agrocybe pediades</name>
    <dbReference type="NCBI Taxonomy" id="84607"/>
    <lineage>
        <taxon>Eukaryota</taxon>
        <taxon>Fungi</taxon>
        <taxon>Dikarya</taxon>
        <taxon>Basidiomycota</taxon>
        <taxon>Agaricomycotina</taxon>
        <taxon>Agaricomycetes</taxon>
        <taxon>Agaricomycetidae</taxon>
        <taxon>Agaricales</taxon>
        <taxon>Agaricineae</taxon>
        <taxon>Strophariaceae</taxon>
        <taxon>Agrocybe</taxon>
    </lineage>
</organism>
<dbReference type="Proteomes" id="UP000521872">
    <property type="component" value="Unassembled WGS sequence"/>
</dbReference>
<feature type="compositionally biased region" description="Low complexity" evidence="3">
    <location>
        <begin position="21"/>
        <end position="32"/>
    </location>
</feature>
<feature type="compositionally biased region" description="Polar residues" evidence="3">
    <location>
        <begin position="272"/>
        <end position="285"/>
    </location>
</feature>
<dbReference type="Pfam" id="PF00046">
    <property type="entry name" value="Homeodomain"/>
    <property type="match status" value="1"/>
</dbReference>
<dbReference type="SMART" id="SM00389">
    <property type="entry name" value="HOX"/>
    <property type="match status" value="1"/>
</dbReference>
<gene>
    <name evidence="5" type="ORF">D9613_009464</name>
</gene>
<dbReference type="GO" id="GO:0000981">
    <property type="term" value="F:DNA-binding transcription factor activity, RNA polymerase II-specific"/>
    <property type="evidence" value="ECO:0007669"/>
    <property type="project" value="TreeGrafter"/>
</dbReference>
<feature type="DNA-binding region" description="Homeobox" evidence="1">
    <location>
        <begin position="137"/>
        <end position="196"/>
    </location>
</feature>
<keyword evidence="1 2" id="KW-0238">DNA-binding</keyword>
<dbReference type="PANTHER" id="PTHR46255">
    <property type="entry name" value="SHORT STATURE HOMEOBOX"/>
    <property type="match status" value="1"/>
</dbReference>
<dbReference type="AlphaFoldDB" id="A0A8H4R4Q0"/>
<dbReference type="PROSITE" id="PS50071">
    <property type="entry name" value="HOMEOBOX_2"/>
    <property type="match status" value="1"/>
</dbReference>
<name>A0A8H4R4Q0_9AGAR</name>
<comment type="caution">
    <text evidence="5">The sequence shown here is derived from an EMBL/GenBank/DDBJ whole genome shotgun (WGS) entry which is preliminary data.</text>
</comment>
<dbReference type="InterPro" id="IPR052631">
    <property type="entry name" value="Paired_homeobox_Bicoid"/>
</dbReference>
<dbReference type="Gene3D" id="1.10.10.60">
    <property type="entry name" value="Homeodomain-like"/>
    <property type="match status" value="1"/>
</dbReference>
<evidence type="ECO:0000256" key="1">
    <source>
        <dbReference type="PROSITE-ProRule" id="PRU00108"/>
    </source>
</evidence>
<keyword evidence="1 2" id="KW-0371">Homeobox</keyword>
<feature type="region of interest" description="Disordered" evidence="3">
    <location>
        <begin position="458"/>
        <end position="527"/>
    </location>
</feature>
<feature type="compositionally biased region" description="Low complexity" evidence="3">
    <location>
        <begin position="418"/>
        <end position="430"/>
    </location>
</feature>
<dbReference type="GO" id="GO:1990837">
    <property type="term" value="F:sequence-specific double-stranded DNA binding"/>
    <property type="evidence" value="ECO:0007669"/>
    <property type="project" value="TreeGrafter"/>
</dbReference>
<feature type="compositionally biased region" description="Low complexity" evidence="3">
    <location>
        <begin position="466"/>
        <end position="481"/>
    </location>
</feature>
<dbReference type="InterPro" id="IPR001356">
    <property type="entry name" value="HD"/>
</dbReference>
<feature type="compositionally biased region" description="Acidic residues" evidence="3">
    <location>
        <begin position="108"/>
        <end position="117"/>
    </location>
</feature>
<feature type="domain" description="Homeobox" evidence="4">
    <location>
        <begin position="135"/>
        <end position="195"/>
    </location>
</feature>
<dbReference type="SUPFAM" id="SSF46689">
    <property type="entry name" value="Homeodomain-like"/>
    <property type="match status" value="1"/>
</dbReference>
<feature type="region of interest" description="Disordered" evidence="3">
    <location>
        <begin position="1"/>
        <end position="147"/>
    </location>
</feature>
<dbReference type="EMBL" id="JAACJL010000002">
    <property type="protein sequence ID" value="KAF4622120.1"/>
    <property type="molecule type" value="Genomic_DNA"/>
</dbReference>
<evidence type="ECO:0000313" key="6">
    <source>
        <dbReference type="Proteomes" id="UP000521872"/>
    </source>
</evidence>
<evidence type="ECO:0000256" key="2">
    <source>
        <dbReference type="RuleBase" id="RU000682"/>
    </source>
</evidence>
<dbReference type="CDD" id="cd00086">
    <property type="entry name" value="homeodomain"/>
    <property type="match status" value="1"/>
</dbReference>
<proteinExistence type="predicted"/>
<accession>A0A8H4R4Q0</accession>
<feature type="region of interest" description="Disordered" evidence="3">
    <location>
        <begin position="240"/>
        <end position="438"/>
    </location>
</feature>
<comment type="subcellular location">
    <subcellularLocation>
        <location evidence="1 2">Nucleus</location>
    </subcellularLocation>
</comment>
<feature type="region of interest" description="Disordered" evidence="3">
    <location>
        <begin position="187"/>
        <end position="206"/>
    </location>
</feature>
<keyword evidence="6" id="KW-1185">Reference proteome</keyword>
<reference evidence="5 6" key="1">
    <citation type="submission" date="2019-12" db="EMBL/GenBank/DDBJ databases">
        <authorList>
            <person name="Floudas D."/>
            <person name="Bentzer J."/>
            <person name="Ahren D."/>
            <person name="Johansson T."/>
            <person name="Persson P."/>
            <person name="Tunlid A."/>
        </authorList>
    </citation>
    <scope>NUCLEOTIDE SEQUENCE [LARGE SCALE GENOMIC DNA]</scope>
    <source>
        <strain evidence="5 6">CBS 102.39</strain>
    </source>
</reference>
<feature type="compositionally biased region" description="Polar residues" evidence="3">
    <location>
        <begin position="125"/>
        <end position="134"/>
    </location>
</feature>